<sequence length="66" mass="7084">MDVDADGIVFCAGRKPDRRLGKVERSRAQSSGLRCACSPSRGTGQVEMGSSHWPETLEKCRGSSVS</sequence>
<gene>
    <name evidence="2" type="ORF">VZT92_008881</name>
</gene>
<dbReference type="EMBL" id="JBCEZU010000067">
    <property type="protein sequence ID" value="KAK9533784.1"/>
    <property type="molecule type" value="Genomic_DNA"/>
</dbReference>
<evidence type="ECO:0000313" key="3">
    <source>
        <dbReference type="Proteomes" id="UP001488805"/>
    </source>
</evidence>
<name>A0AAW1FJH5_ZOAVI</name>
<dbReference type="Proteomes" id="UP001488805">
    <property type="component" value="Unassembled WGS sequence"/>
</dbReference>
<protein>
    <submittedName>
        <fullName evidence="2">Uncharacterized protein</fullName>
    </submittedName>
</protein>
<comment type="caution">
    <text evidence="2">The sequence shown here is derived from an EMBL/GenBank/DDBJ whole genome shotgun (WGS) entry which is preliminary data.</text>
</comment>
<accession>A0AAW1FJH5</accession>
<proteinExistence type="predicted"/>
<reference evidence="2 3" key="1">
    <citation type="journal article" date="2024" name="Genome Biol. Evol.">
        <title>Chromosome-level genome assembly of the viviparous eelpout Zoarces viviparus.</title>
        <authorList>
            <person name="Fuhrmann N."/>
            <person name="Brasseur M.V."/>
            <person name="Bakowski C.E."/>
            <person name="Podsiadlowski L."/>
            <person name="Prost S."/>
            <person name="Krehenwinkel H."/>
            <person name="Mayer C."/>
        </authorList>
    </citation>
    <scope>NUCLEOTIDE SEQUENCE [LARGE SCALE GENOMIC DNA]</scope>
    <source>
        <strain evidence="2">NO-MEL_2022_Ind0_liver</strain>
    </source>
</reference>
<organism evidence="2 3">
    <name type="scientific">Zoarces viviparus</name>
    <name type="common">Viviparous eelpout</name>
    <name type="synonym">Blennius viviparus</name>
    <dbReference type="NCBI Taxonomy" id="48416"/>
    <lineage>
        <taxon>Eukaryota</taxon>
        <taxon>Metazoa</taxon>
        <taxon>Chordata</taxon>
        <taxon>Craniata</taxon>
        <taxon>Vertebrata</taxon>
        <taxon>Euteleostomi</taxon>
        <taxon>Actinopterygii</taxon>
        <taxon>Neopterygii</taxon>
        <taxon>Teleostei</taxon>
        <taxon>Neoteleostei</taxon>
        <taxon>Acanthomorphata</taxon>
        <taxon>Eupercaria</taxon>
        <taxon>Perciformes</taxon>
        <taxon>Cottioidei</taxon>
        <taxon>Zoarcales</taxon>
        <taxon>Zoarcidae</taxon>
        <taxon>Zoarcinae</taxon>
        <taxon>Zoarces</taxon>
    </lineage>
</organism>
<evidence type="ECO:0000256" key="1">
    <source>
        <dbReference type="SAM" id="MobiDB-lite"/>
    </source>
</evidence>
<keyword evidence="3" id="KW-1185">Reference proteome</keyword>
<dbReference type="AlphaFoldDB" id="A0AAW1FJH5"/>
<feature type="compositionally biased region" description="Basic and acidic residues" evidence="1">
    <location>
        <begin position="55"/>
        <end position="66"/>
    </location>
</feature>
<feature type="region of interest" description="Disordered" evidence="1">
    <location>
        <begin position="41"/>
        <end position="66"/>
    </location>
</feature>
<evidence type="ECO:0000313" key="2">
    <source>
        <dbReference type="EMBL" id="KAK9533784.1"/>
    </source>
</evidence>